<keyword evidence="9" id="KW-0479">Metal-binding</keyword>
<dbReference type="Gene3D" id="3.40.1030.10">
    <property type="entry name" value="Nucleoside phosphorylase/phosphoribosyltransferase catalytic domain"/>
    <property type="match status" value="1"/>
</dbReference>
<feature type="binding site" evidence="9">
    <location>
        <position position="165"/>
    </location>
    <ligand>
        <name>anthranilate</name>
        <dbReference type="ChEBI" id="CHEBI:16567"/>
        <label>2</label>
    </ligand>
</feature>
<dbReference type="GO" id="GO:0000162">
    <property type="term" value="P:L-tryptophan biosynthetic process"/>
    <property type="evidence" value="ECO:0007669"/>
    <property type="project" value="UniProtKB-UniRule"/>
</dbReference>
<dbReference type="NCBIfam" id="TIGR01245">
    <property type="entry name" value="trpD"/>
    <property type="match status" value="1"/>
</dbReference>
<dbReference type="PANTHER" id="PTHR43285">
    <property type="entry name" value="ANTHRANILATE PHOSPHORIBOSYLTRANSFERASE"/>
    <property type="match status" value="1"/>
</dbReference>
<evidence type="ECO:0000256" key="7">
    <source>
        <dbReference type="ARBA" id="ARBA00052328"/>
    </source>
</evidence>
<dbReference type="Pfam" id="PF00591">
    <property type="entry name" value="Glycos_transf_3"/>
    <property type="match status" value="1"/>
</dbReference>
<evidence type="ECO:0000256" key="8">
    <source>
        <dbReference type="ARBA" id="ARBA00061188"/>
    </source>
</evidence>
<evidence type="ECO:0000256" key="3">
    <source>
        <dbReference type="ARBA" id="ARBA00022676"/>
    </source>
</evidence>
<evidence type="ECO:0000256" key="1">
    <source>
        <dbReference type="ARBA" id="ARBA00004907"/>
    </source>
</evidence>
<comment type="subunit">
    <text evidence="9">Homodimer.</text>
</comment>
<feature type="binding site" evidence="9">
    <location>
        <position position="225"/>
    </location>
    <ligand>
        <name>Mg(2+)</name>
        <dbReference type="ChEBI" id="CHEBI:18420"/>
        <label>2</label>
    </ligand>
</feature>
<dbReference type="SUPFAM" id="SSF52418">
    <property type="entry name" value="Nucleoside phosphorylase/phosphoribosyltransferase catalytic domain"/>
    <property type="match status" value="1"/>
</dbReference>
<evidence type="ECO:0000256" key="6">
    <source>
        <dbReference type="ARBA" id="ARBA00023141"/>
    </source>
</evidence>
<comment type="similarity">
    <text evidence="8">In the C-terminal section; belongs to the anthranilate phosphoribosyltransferase family.</text>
</comment>
<dbReference type="RefSeq" id="WP_154545498.1">
    <property type="nucleotide sequence ID" value="NZ_JAQYQY010000030.1"/>
</dbReference>
<dbReference type="AlphaFoldDB" id="A0A7K0K3Y4"/>
<feature type="domain" description="Glycosyl transferase family 3" evidence="10">
    <location>
        <begin position="73"/>
        <end position="323"/>
    </location>
</feature>
<feature type="binding site" evidence="9">
    <location>
        <position position="119"/>
    </location>
    <ligand>
        <name>5-phospho-alpha-D-ribose 1-diphosphate</name>
        <dbReference type="ChEBI" id="CHEBI:58017"/>
    </ligand>
</feature>
<keyword evidence="6 9" id="KW-0057">Aromatic amino acid biosynthesis</keyword>
<evidence type="ECO:0000259" key="11">
    <source>
        <dbReference type="Pfam" id="PF02885"/>
    </source>
</evidence>
<reference evidence="12 13" key="1">
    <citation type="submission" date="2019-08" db="EMBL/GenBank/DDBJ databases">
        <title>In-depth cultivation of the pig gut microbiome towards novel bacterial diversity and tailored functional studies.</title>
        <authorList>
            <person name="Wylensek D."/>
            <person name="Hitch T.C.A."/>
            <person name="Clavel T."/>
        </authorList>
    </citation>
    <scope>NUCLEOTIDE SEQUENCE [LARGE SCALE GENOMIC DNA]</scope>
    <source>
        <strain evidence="12 13">RF-GAM-744-WT-7</strain>
    </source>
</reference>
<dbReference type="HAMAP" id="MF_00211">
    <property type="entry name" value="TrpD"/>
    <property type="match status" value="1"/>
</dbReference>
<comment type="caution">
    <text evidence="12">The sequence shown here is derived from an EMBL/GenBank/DDBJ whole genome shotgun (WGS) entry which is preliminary data.</text>
</comment>
<feature type="binding site" evidence="9">
    <location>
        <position position="110"/>
    </location>
    <ligand>
        <name>anthranilate</name>
        <dbReference type="ChEBI" id="CHEBI:16567"/>
        <label>1</label>
    </ligand>
</feature>
<feature type="binding site" evidence="9">
    <location>
        <position position="79"/>
    </location>
    <ligand>
        <name>anthranilate</name>
        <dbReference type="ChEBI" id="CHEBI:16567"/>
        <label>1</label>
    </ligand>
</feature>
<dbReference type="InterPro" id="IPR000312">
    <property type="entry name" value="Glycosyl_Trfase_fam3"/>
</dbReference>
<sequence>MIQEAIAQVIKGKELDPDLMMNVMDEIMEGDATDSQKAAFLTAMTMKGETIGEITAAARVMRRHSERFLNDMDVLEIVGTGGDHANTFNISTTSAFVISALGIPVAKHGNRAASSKCGAADVLEALGADIELAPARSAQILEDIGFCFLFSQRYHTSMRYVGNVRKEIGIRTLFNVLGPLANPAGASMELLGVYAEDLVEPLTQVMVNLGAKRVMTVYGQDKLDEISLSAPTTVCEALDGNVKTYEIEPEDFGLNKCRKSDLVGGDAAENAQILREILGGQSGPKSDAVLLQVGASVHLARPECSIADGIGMAREALASGKALAQLDRFIEATRMGKEES</sequence>
<dbReference type="PANTHER" id="PTHR43285:SF2">
    <property type="entry name" value="ANTHRANILATE PHOSPHORIBOSYLTRANSFERASE"/>
    <property type="match status" value="1"/>
</dbReference>
<comment type="catalytic activity">
    <reaction evidence="7 9">
        <text>N-(5-phospho-beta-D-ribosyl)anthranilate + diphosphate = 5-phospho-alpha-D-ribose 1-diphosphate + anthranilate</text>
        <dbReference type="Rhea" id="RHEA:11768"/>
        <dbReference type="ChEBI" id="CHEBI:16567"/>
        <dbReference type="ChEBI" id="CHEBI:18277"/>
        <dbReference type="ChEBI" id="CHEBI:33019"/>
        <dbReference type="ChEBI" id="CHEBI:58017"/>
        <dbReference type="EC" id="2.4.2.18"/>
    </reaction>
</comment>
<dbReference type="SUPFAM" id="SSF47648">
    <property type="entry name" value="Nucleoside phosphorylase/phosphoribosyltransferase N-terminal domain"/>
    <property type="match status" value="1"/>
</dbReference>
<keyword evidence="13" id="KW-1185">Reference proteome</keyword>
<comment type="similarity">
    <text evidence="9">Belongs to the anthranilate phosphoribosyltransferase family.</text>
</comment>
<dbReference type="InterPro" id="IPR035902">
    <property type="entry name" value="Nuc_phospho_transferase"/>
</dbReference>
<keyword evidence="4 9" id="KW-0808">Transferase</keyword>
<protein>
    <recommendedName>
        <fullName evidence="9">Anthranilate phosphoribosyltransferase</fullName>
        <ecNumber evidence="9">2.4.2.18</ecNumber>
    </recommendedName>
</protein>
<gene>
    <name evidence="9 12" type="primary">trpD</name>
    <name evidence="12" type="ORF">FYJ63_07835</name>
</gene>
<dbReference type="FunFam" id="3.40.1030.10:FF:000002">
    <property type="entry name" value="Anthranilate phosphoribosyltransferase"/>
    <property type="match status" value="1"/>
</dbReference>
<feature type="binding site" evidence="9">
    <location>
        <position position="225"/>
    </location>
    <ligand>
        <name>Mg(2+)</name>
        <dbReference type="ChEBI" id="CHEBI:18420"/>
        <label>1</label>
    </ligand>
</feature>
<feature type="binding site" evidence="9">
    <location>
        <position position="79"/>
    </location>
    <ligand>
        <name>5-phospho-alpha-D-ribose 1-diphosphate</name>
        <dbReference type="ChEBI" id="CHEBI:58017"/>
    </ligand>
</feature>
<keyword evidence="9" id="KW-0460">Magnesium</keyword>
<dbReference type="GO" id="GO:0005829">
    <property type="term" value="C:cytosol"/>
    <property type="evidence" value="ECO:0007669"/>
    <property type="project" value="TreeGrafter"/>
</dbReference>
<dbReference type="GO" id="GO:0000287">
    <property type="term" value="F:magnesium ion binding"/>
    <property type="evidence" value="ECO:0007669"/>
    <property type="project" value="UniProtKB-UniRule"/>
</dbReference>
<evidence type="ECO:0000256" key="4">
    <source>
        <dbReference type="ARBA" id="ARBA00022679"/>
    </source>
</evidence>
<dbReference type="InterPro" id="IPR017459">
    <property type="entry name" value="Glycosyl_Trfase_fam3_N_dom"/>
</dbReference>
<feature type="binding site" evidence="9">
    <location>
        <position position="87"/>
    </location>
    <ligand>
        <name>5-phospho-alpha-D-ribose 1-diphosphate</name>
        <dbReference type="ChEBI" id="CHEBI:58017"/>
    </ligand>
</feature>
<feature type="binding site" evidence="9">
    <location>
        <begin position="107"/>
        <end position="115"/>
    </location>
    <ligand>
        <name>5-phospho-alpha-D-ribose 1-diphosphate</name>
        <dbReference type="ChEBI" id="CHEBI:58017"/>
    </ligand>
</feature>
<comment type="function">
    <text evidence="9">Catalyzes the transfer of the phosphoribosyl group of 5-phosphorylribose-1-pyrophosphate (PRPP) to anthranilate to yield N-(5'-phosphoribosyl)-anthranilate (PRA).</text>
</comment>
<evidence type="ECO:0000256" key="9">
    <source>
        <dbReference type="HAMAP-Rule" id="MF_00211"/>
    </source>
</evidence>
<evidence type="ECO:0000313" key="13">
    <source>
        <dbReference type="Proteomes" id="UP000442535"/>
    </source>
</evidence>
<feature type="binding site" evidence="9">
    <location>
        <position position="91"/>
    </location>
    <ligand>
        <name>Mg(2+)</name>
        <dbReference type="ChEBI" id="CHEBI:18420"/>
        <label>1</label>
    </ligand>
</feature>
<comment type="cofactor">
    <cofactor evidence="9">
        <name>Mg(2+)</name>
        <dbReference type="ChEBI" id="CHEBI:18420"/>
    </cofactor>
    <text evidence="9">Binds 2 magnesium ions per monomer.</text>
</comment>
<feature type="binding site" evidence="9">
    <location>
        <begin position="89"/>
        <end position="92"/>
    </location>
    <ligand>
        <name>5-phospho-alpha-D-ribose 1-diphosphate</name>
        <dbReference type="ChEBI" id="CHEBI:58017"/>
    </ligand>
</feature>
<dbReference type="Proteomes" id="UP000442535">
    <property type="component" value="Unassembled WGS sequence"/>
</dbReference>
<proteinExistence type="inferred from homology"/>
<comment type="caution">
    <text evidence="9">Lacks conserved residue(s) required for the propagation of feature annotation.</text>
</comment>
<organism evidence="12 13">
    <name type="scientific">Mobiluncus porci</name>
    <dbReference type="NCBI Taxonomy" id="2652278"/>
    <lineage>
        <taxon>Bacteria</taxon>
        <taxon>Bacillati</taxon>
        <taxon>Actinomycetota</taxon>
        <taxon>Actinomycetes</taxon>
        <taxon>Actinomycetales</taxon>
        <taxon>Actinomycetaceae</taxon>
        <taxon>Mobiluncus</taxon>
    </lineage>
</organism>
<accession>A0A7K0K3Y4</accession>
<evidence type="ECO:0000256" key="2">
    <source>
        <dbReference type="ARBA" id="ARBA00022605"/>
    </source>
</evidence>
<dbReference type="InterPro" id="IPR036320">
    <property type="entry name" value="Glycosyl_Trfase_fam3_N_dom_sf"/>
</dbReference>
<keyword evidence="3 9" id="KW-0328">Glycosyltransferase</keyword>
<dbReference type="Pfam" id="PF02885">
    <property type="entry name" value="Glycos_trans_3N"/>
    <property type="match status" value="1"/>
</dbReference>
<evidence type="ECO:0000313" key="12">
    <source>
        <dbReference type="EMBL" id="MST50144.1"/>
    </source>
</evidence>
<keyword evidence="5 9" id="KW-0822">Tryptophan biosynthesis</keyword>
<dbReference type="EC" id="2.4.2.18" evidence="9"/>
<evidence type="ECO:0000259" key="10">
    <source>
        <dbReference type="Pfam" id="PF00591"/>
    </source>
</evidence>
<evidence type="ECO:0000256" key="5">
    <source>
        <dbReference type="ARBA" id="ARBA00022822"/>
    </source>
</evidence>
<dbReference type="UniPathway" id="UPA00035">
    <property type="reaction ID" value="UER00041"/>
</dbReference>
<keyword evidence="2 9" id="KW-0028">Amino-acid biosynthesis</keyword>
<comment type="pathway">
    <text evidence="1 9">Amino-acid biosynthesis; L-tryptophan biosynthesis; L-tryptophan from chorismate: step 2/5.</text>
</comment>
<dbReference type="Gene3D" id="1.20.970.10">
    <property type="entry name" value="Transferase, Pyrimidine Nucleoside Phosphorylase, Chain C"/>
    <property type="match status" value="1"/>
</dbReference>
<dbReference type="InterPro" id="IPR005940">
    <property type="entry name" value="Anthranilate_Pribosyl_Tfrase"/>
</dbReference>
<feature type="domain" description="Glycosyl transferase family 3 N-terminal" evidence="11">
    <location>
        <begin position="3"/>
        <end position="64"/>
    </location>
</feature>
<name>A0A7K0K3Y4_9ACTO</name>
<dbReference type="GO" id="GO:0004048">
    <property type="term" value="F:anthranilate phosphoribosyltransferase activity"/>
    <property type="evidence" value="ECO:0007669"/>
    <property type="project" value="UniProtKB-UniRule"/>
</dbReference>
<feature type="binding site" evidence="9">
    <location>
        <position position="224"/>
    </location>
    <ligand>
        <name>Mg(2+)</name>
        <dbReference type="ChEBI" id="CHEBI:18420"/>
        <label>2</label>
    </ligand>
</feature>
<dbReference type="EMBL" id="VUMY01000013">
    <property type="protein sequence ID" value="MST50144.1"/>
    <property type="molecule type" value="Genomic_DNA"/>
</dbReference>
<feature type="binding site" evidence="9">
    <location>
        <begin position="82"/>
        <end position="83"/>
    </location>
    <ligand>
        <name>5-phospho-alpha-D-ribose 1-diphosphate</name>
        <dbReference type="ChEBI" id="CHEBI:58017"/>
    </ligand>
</feature>